<feature type="chain" id="PRO_5040828041" evidence="3">
    <location>
        <begin position="22"/>
        <end position="231"/>
    </location>
</feature>
<feature type="region of interest" description="Disordered" evidence="2">
    <location>
        <begin position="24"/>
        <end position="60"/>
    </location>
</feature>
<dbReference type="Pfam" id="PF10738">
    <property type="entry name" value="Lpp-LpqN"/>
    <property type="match status" value="1"/>
</dbReference>
<name>A0A9X2YGJ6_9MYCO</name>
<dbReference type="InterPro" id="IPR019674">
    <property type="entry name" value="Lipoprotein_LpqN/LpqT-like"/>
</dbReference>
<sequence>MRTSALVGVAAAVTALCVALSGCGSDDETTASSSSSTPTSSATSTTRSSTENPGQAAGPHQTIADYIKENGIQETGVKMGDPNAPAVNLPVPDGWRPLKPEETPDYAYGAIVFDGPEFKADPPNVVALMSKLSGDVDPQKIIDLAPGELENLPGYKPGNEGETSTLGDYPGYVLGGTYTRDGGTRFIAQKTVVIPTADGLYVLQLNADGPDAAGDVLASATEKIDSDTTIG</sequence>
<evidence type="ECO:0000256" key="2">
    <source>
        <dbReference type="SAM" id="MobiDB-lite"/>
    </source>
</evidence>
<reference evidence="4" key="1">
    <citation type="submission" date="2020-07" db="EMBL/GenBank/DDBJ databases">
        <authorList>
            <person name="Pettersson B.M.F."/>
            <person name="Behra P.R.K."/>
            <person name="Ramesh M."/>
            <person name="Das S."/>
            <person name="Dasgupta S."/>
            <person name="Kirsebom L.A."/>
        </authorList>
    </citation>
    <scope>NUCLEOTIDE SEQUENCE</scope>
    <source>
        <strain evidence="4">DSM 44838</strain>
    </source>
</reference>
<evidence type="ECO:0000256" key="1">
    <source>
        <dbReference type="ARBA" id="ARBA00022729"/>
    </source>
</evidence>
<feature type="signal peptide" evidence="3">
    <location>
        <begin position="1"/>
        <end position="21"/>
    </location>
</feature>
<accession>A0A9X2YGJ6</accession>
<dbReference type="AlphaFoldDB" id="A0A9X2YGJ6"/>
<evidence type="ECO:0000256" key="3">
    <source>
        <dbReference type="SAM" id="SignalP"/>
    </source>
</evidence>
<gene>
    <name evidence="4" type="ORF">H7K45_00395</name>
</gene>
<dbReference type="RefSeq" id="WP_263993727.1">
    <property type="nucleotide sequence ID" value="NZ_JACKVK010000001.1"/>
</dbReference>
<keyword evidence="5" id="KW-1185">Reference proteome</keyword>
<dbReference type="EMBL" id="JACKVK010000001">
    <property type="protein sequence ID" value="MCV7418993.1"/>
    <property type="molecule type" value="Genomic_DNA"/>
</dbReference>
<feature type="compositionally biased region" description="Low complexity" evidence="2">
    <location>
        <begin position="30"/>
        <end position="50"/>
    </location>
</feature>
<comment type="caution">
    <text evidence="4">The sequence shown here is derived from an EMBL/GenBank/DDBJ whole genome shotgun (WGS) entry which is preliminary data.</text>
</comment>
<protein>
    <submittedName>
        <fullName evidence="4">LpqN/LpqT family lipoprotein</fullName>
    </submittedName>
</protein>
<keyword evidence="4" id="KW-0449">Lipoprotein</keyword>
<keyword evidence="1 3" id="KW-0732">Signal</keyword>
<dbReference type="Proteomes" id="UP001141629">
    <property type="component" value="Unassembled WGS sequence"/>
</dbReference>
<proteinExistence type="predicted"/>
<dbReference type="Gene3D" id="3.40.1000.10">
    <property type="entry name" value="Mog1/PsbP, alpha/beta/alpha sandwich"/>
    <property type="match status" value="1"/>
</dbReference>
<reference evidence="4" key="2">
    <citation type="journal article" date="2022" name="BMC Genomics">
        <title>Comparative genome analysis of mycobacteria focusing on tRNA and non-coding RNA.</title>
        <authorList>
            <person name="Behra P.R.K."/>
            <person name="Pettersson B.M.F."/>
            <person name="Ramesh M."/>
            <person name="Das S."/>
            <person name="Dasgupta S."/>
            <person name="Kirsebom L.A."/>
        </authorList>
    </citation>
    <scope>NUCLEOTIDE SEQUENCE</scope>
    <source>
        <strain evidence="4">DSM 44838</strain>
    </source>
</reference>
<evidence type="ECO:0000313" key="5">
    <source>
        <dbReference type="Proteomes" id="UP001141629"/>
    </source>
</evidence>
<organism evidence="4 5">
    <name type="scientific">Mycobacterium yunnanensis</name>
    <dbReference type="NCBI Taxonomy" id="368477"/>
    <lineage>
        <taxon>Bacteria</taxon>
        <taxon>Bacillati</taxon>
        <taxon>Actinomycetota</taxon>
        <taxon>Actinomycetes</taxon>
        <taxon>Mycobacteriales</taxon>
        <taxon>Mycobacteriaceae</taxon>
        <taxon>Mycobacterium</taxon>
    </lineage>
</organism>
<evidence type="ECO:0000313" key="4">
    <source>
        <dbReference type="EMBL" id="MCV7418993.1"/>
    </source>
</evidence>
<dbReference type="PROSITE" id="PS51257">
    <property type="entry name" value="PROKAR_LIPOPROTEIN"/>
    <property type="match status" value="1"/>
</dbReference>